<dbReference type="AlphaFoldDB" id="A0ABD5X6E6"/>
<dbReference type="InterPro" id="IPR023827">
    <property type="entry name" value="Peptidase_S8_Asp-AS"/>
</dbReference>
<evidence type="ECO:0000259" key="8">
    <source>
        <dbReference type="PROSITE" id="PS51766"/>
    </source>
</evidence>
<dbReference type="InterPro" id="IPR000209">
    <property type="entry name" value="Peptidase_S8/S53_dom"/>
</dbReference>
<dbReference type="PROSITE" id="PS00138">
    <property type="entry name" value="SUBTILASE_SER"/>
    <property type="match status" value="1"/>
</dbReference>
<evidence type="ECO:0000256" key="1">
    <source>
        <dbReference type="ARBA" id="ARBA00011073"/>
    </source>
</evidence>
<name>A0ABD5X6E6_9EURY</name>
<dbReference type="Gene3D" id="3.40.50.200">
    <property type="entry name" value="Peptidase S8/S53 domain"/>
    <property type="match status" value="1"/>
</dbReference>
<dbReference type="InterPro" id="IPR018247">
    <property type="entry name" value="EF_Hand_1_Ca_BS"/>
</dbReference>
<feature type="active site" description="Charge relay system" evidence="5 6">
    <location>
        <position position="187"/>
    </location>
</feature>
<feature type="domain" description="Dockerin" evidence="8">
    <location>
        <begin position="975"/>
        <end position="1047"/>
    </location>
</feature>
<dbReference type="SUPFAM" id="SSF49384">
    <property type="entry name" value="Carbohydrate-binding domain"/>
    <property type="match status" value="1"/>
</dbReference>
<dbReference type="PANTHER" id="PTHR43806:SF11">
    <property type="entry name" value="CEREVISIN-RELATED"/>
    <property type="match status" value="1"/>
</dbReference>
<evidence type="ECO:0000313" key="9">
    <source>
        <dbReference type="EMBL" id="MFC7125473.1"/>
    </source>
</evidence>
<feature type="active site" description="Charge relay system" evidence="5 6">
    <location>
        <position position="224"/>
    </location>
</feature>
<dbReference type="SUPFAM" id="SSF63446">
    <property type="entry name" value="Type I dockerin domain"/>
    <property type="match status" value="1"/>
</dbReference>
<dbReference type="SUPFAM" id="SSF49464">
    <property type="entry name" value="Carboxypeptidase regulatory domain-like"/>
    <property type="match status" value="1"/>
</dbReference>
<keyword evidence="2 6" id="KW-0645">Protease</keyword>
<evidence type="ECO:0000313" key="10">
    <source>
        <dbReference type="Proteomes" id="UP001596414"/>
    </source>
</evidence>
<dbReference type="PROSITE" id="PS00137">
    <property type="entry name" value="SUBTILASE_HIS"/>
    <property type="match status" value="1"/>
</dbReference>
<dbReference type="PROSITE" id="PS51892">
    <property type="entry name" value="SUBTILASE"/>
    <property type="match status" value="1"/>
</dbReference>
<organism evidence="9 10">
    <name type="scientific">Halovenus rubra</name>
    <dbReference type="NCBI Taxonomy" id="869890"/>
    <lineage>
        <taxon>Archaea</taxon>
        <taxon>Methanobacteriati</taxon>
        <taxon>Methanobacteriota</taxon>
        <taxon>Stenosarchaea group</taxon>
        <taxon>Halobacteria</taxon>
        <taxon>Halobacteriales</taxon>
        <taxon>Haloarculaceae</taxon>
        <taxon>Halovenus</taxon>
    </lineage>
</organism>
<comment type="caution">
    <text evidence="9">The sequence shown here is derived from an EMBL/GenBank/DDBJ whole genome shotgun (WGS) entry which is preliminary data.</text>
</comment>
<dbReference type="CDD" id="cd14256">
    <property type="entry name" value="Dockerin_I"/>
    <property type="match status" value="1"/>
</dbReference>
<evidence type="ECO:0000256" key="2">
    <source>
        <dbReference type="ARBA" id="ARBA00022670"/>
    </source>
</evidence>
<dbReference type="PROSITE" id="PS00018">
    <property type="entry name" value="EF_HAND_1"/>
    <property type="match status" value="1"/>
</dbReference>
<dbReference type="RefSeq" id="WP_267636469.1">
    <property type="nucleotide sequence ID" value="NZ_JAODIY010000004.1"/>
</dbReference>
<accession>A0ABD5X6E6</accession>
<dbReference type="Gene3D" id="2.60.40.680">
    <property type="match status" value="1"/>
</dbReference>
<dbReference type="InterPro" id="IPR002105">
    <property type="entry name" value="Dockerin_1_rpt"/>
</dbReference>
<dbReference type="Gene3D" id="1.10.1330.10">
    <property type="entry name" value="Dockerin domain"/>
    <property type="match status" value="1"/>
</dbReference>
<sequence length="1062" mass="112814">MSRLSGLVGCLSLVLVFSLIWPWVGFTGGAVGAGQTPFDEKERNQTANFENQTVVVRFEPVDRDRLSGSDRPTVTERLKDHANKTQKPFLRWAKRTDSVAVKSSYWLTNAVLVSVSDKLSRAELVDHPHVVGLHNNFEVSVPDTGEPSSQTASATGDVTEGLDLLGVPEVWETYGVRGDGADVAIIDTGVDITHPDLTLPSSRWAHFDKEGNLVDSQPHDNNGHGTHVSGTVVGPTNPAGDVPAYGVAPEATLWHVKALDSSGVGTFEQLVAAMEWVVTESDVDIVGMSLGAEGYHTQLIEPAQHLRDAGIILTTSVGNSGPETTSSPGNYQSAFTTGAVDSVGNVADFSSGNRVDTANFTDEVPDSWETSYIKPDVVAPGIDITSTSTGTGYETLSGTSMAQPHTAGIFALLVSALGTTDRERFQHIIKKTADDREAIPKNREGSGIIDATAAIGAILGDDGVSGTVQNTGGQPLGKAQITVEETGATVRTESDGTYSVPLAPGQYTITATAFGYESQTKPVTVSDNNQITTQFSLNSAPDLNIVDGLPKRLGSGISAASELTVANATKLTIDNRGTINGSLTVTVDGDEVSFGTPIPLSPGVNDVNIGIQVGDKAKGTLGLSYTVESGGMVNAVDGRRVTVLNEQYSVGVVEDNSSNWGQTWANKLEGRLPAKYSVDSVSAQNVIETPHRYDSYFVHSIDDTIVDEWMEATSDIGVVYTSQHAGPDALNQRSTAIGDPDTVRATPGLRTWRVVEEHPLFDGVATRGDTITVHKEDVFADGASFSGTEGTIIAEAANGKGAVAIDSSRNDIMLTSVGFGWVLPGEHTRDALSVVTNAVTYFLDSEPTSKYSLGIADGSVSNRVPNTTVRLSARGDEIAGYQSFIEFDPDRLQIDTVSPMTFETVYELNNQEGWLNIAGTAPEGRTDPILAELSVTVNTTATDNVTLFLGGESKLNGKMGSKIDAVRNRGQITIRERQLGDVLNNGRIHSGDAIIVQRYLAGLDIPVSTETVETYGDIDQDGDVTSADVSLLLQYLVTPRDSNLRPGNDKQQGNLMTALRVV</sequence>
<dbReference type="GO" id="GO:0004252">
    <property type="term" value="F:serine-type endopeptidase activity"/>
    <property type="evidence" value="ECO:0007669"/>
    <property type="project" value="UniProtKB-UniRule"/>
</dbReference>
<dbReference type="Pfam" id="PF00404">
    <property type="entry name" value="Dockerin_1"/>
    <property type="match status" value="1"/>
</dbReference>
<dbReference type="EMBL" id="JBHSZQ010000004">
    <property type="protein sequence ID" value="MFC7125473.1"/>
    <property type="molecule type" value="Genomic_DNA"/>
</dbReference>
<dbReference type="PROSITE" id="PS51766">
    <property type="entry name" value="DOCKERIN"/>
    <property type="match status" value="1"/>
</dbReference>
<feature type="active site" description="Charge relay system" evidence="5 6">
    <location>
        <position position="400"/>
    </location>
</feature>
<dbReference type="Pfam" id="PF13620">
    <property type="entry name" value="CarboxypepD_reg"/>
    <property type="match status" value="1"/>
</dbReference>
<dbReference type="Proteomes" id="UP001596414">
    <property type="component" value="Unassembled WGS sequence"/>
</dbReference>
<dbReference type="InterPro" id="IPR016134">
    <property type="entry name" value="Dockerin_dom"/>
</dbReference>
<dbReference type="PROSITE" id="PS00136">
    <property type="entry name" value="SUBTILASE_ASP"/>
    <property type="match status" value="1"/>
</dbReference>
<proteinExistence type="inferred from homology"/>
<dbReference type="InterPro" id="IPR036439">
    <property type="entry name" value="Dockerin_dom_sf"/>
</dbReference>
<evidence type="ECO:0000256" key="6">
    <source>
        <dbReference type="PROSITE-ProRule" id="PRU01240"/>
    </source>
</evidence>
<dbReference type="InterPro" id="IPR022398">
    <property type="entry name" value="Peptidase_S8_His-AS"/>
</dbReference>
<evidence type="ECO:0000256" key="7">
    <source>
        <dbReference type="RuleBase" id="RU003355"/>
    </source>
</evidence>
<keyword evidence="4 6" id="KW-0720">Serine protease</keyword>
<dbReference type="PANTHER" id="PTHR43806">
    <property type="entry name" value="PEPTIDASE S8"/>
    <property type="match status" value="1"/>
</dbReference>
<gene>
    <name evidence="9" type="ORF">ACFQJ7_05385</name>
</gene>
<evidence type="ECO:0000256" key="3">
    <source>
        <dbReference type="ARBA" id="ARBA00022801"/>
    </source>
</evidence>
<dbReference type="CDD" id="cd11308">
    <property type="entry name" value="Peptidase_M14NE-CP-C_like"/>
    <property type="match status" value="1"/>
</dbReference>
<dbReference type="PRINTS" id="PR00723">
    <property type="entry name" value="SUBTILISIN"/>
</dbReference>
<dbReference type="Pfam" id="PF00082">
    <property type="entry name" value="Peptidase_S8"/>
    <property type="match status" value="1"/>
</dbReference>
<dbReference type="InterPro" id="IPR008965">
    <property type="entry name" value="CBM2/CBM3_carb-bd_dom_sf"/>
</dbReference>
<comment type="similarity">
    <text evidence="1 6 7">Belongs to the peptidase S8 family.</text>
</comment>
<protein>
    <submittedName>
        <fullName evidence="9">S8 family serine peptidase</fullName>
    </submittedName>
</protein>
<dbReference type="Gene3D" id="2.60.40.1120">
    <property type="entry name" value="Carboxypeptidase-like, regulatory domain"/>
    <property type="match status" value="1"/>
</dbReference>
<dbReference type="InterPro" id="IPR050131">
    <property type="entry name" value="Peptidase_S8_subtilisin-like"/>
</dbReference>
<evidence type="ECO:0000256" key="5">
    <source>
        <dbReference type="PIRSR" id="PIRSR615500-1"/>
    </source>
</evidence>
<dbReference type="SUPFAM" id="SSF52743">
    <property type="entry name" value="Subtilisin-like"/>
    <property type="match status" value="1"/>
</dbReference>
<dbReference type="InterPro" id="IPR008969">
    <property type="entry name" value="CarboxyPept-like_regulatory"/>
</dbReference>
<dbReference type="InterPro" id="IPR036852">
    <property type="entry name" value="Peptidase_S8/S53_dom_sf"/>
</dbReference>
<reference evidence="9 10" key="1">
    <citation type="journal article" date="2014" name="Int. J. Syst. Evol. Microbiol.">
        <title>Complete genome sequence of Corynebacterium casei LMG S-19264T (=DSM 44701T), isolated from a smear-ripened cheese.</title>
        <authorList>
            <consortium name="US DOE Joint Genome Institute (JGI-PGF)"/>
            <person name="Walter F."/>
            <person name="Albersmeier A."/>
            <person name="Kalinowski J."/>
            <person name="Ruckert C."/>
        </authorList>
    </citation>
    <scope>NUCLEOTIDE SEQUENCE [LARGE SCALE GENOMIC DNA]</scope>
    <source>
        <strain evidence="9 10">CGMCC 4.7215</strain>
    </source>
</reference>
<dbReference type="InterPro" id="IPR023828">
    <property type="entry name" value="Peptidase_S8_Ser-AS"/>
</dbReference>
<evidence type="ECO:0000256" key="4">
    <source>
        <dbReference type="ARBA" id="ARBA00022825"/>
    </source>
</evidence>
<dbReference type="InterPro" id="IPR015500">
    <property type="entry name" value="Peptidase_S8_subtilisin-rel"/>
</dbReference>
<keyword evidence="3 6" id="KW-0378">Hydrolase</keyword>
<dbReference type="GO" id="GO:0006508">
    <property type="term" value="P:proteolysis"/>
    <property type="evidence" value="ECO:0007669"/>
    <property type="project" value="UniProtKB-KW"/>
</dbReference>